<comment type="caution">
    <text evidence="2">The sequence shown here is derived from an EMBL/GenBank/DDBJ whole genome shotgun (WGS) entry which is preliminary data.</text>
</comment>
<feature type="compositionally biased region" description="Pro residues" evidence="1">
    <location>
        <begin position="139"/>
        <end position="148"/>
    </location>
</feature>
<evidence type="ECO:0000256" key="1">
    <source>
        <dbReference type="SAM" id="MobiDB-lite"/>
    </source>
</evidence>
<evidence type="ECO:0000313" key="2">
    <source>
        <dbReference type="EMBL" id="KAA1120444.1"/>
    </source>
</evidence>
<dbReference type="Proteomes" id="UP000325313">
    <property type="component" value="Unassembled WGS sequence"/>
</dbReference>
<gene>
    <name evidence="2" type="ORF">PGTUg99_019641</name>
</gene>
<dbReference type="EMBL" id="VDEP01000244">
    <property type="protein sequence ID" value="KAA1120444.1"/>
    <property type="molecule type" value="Genomic_DNA"/>
</dbReference>
<feature type="region of interest" description="Disordered" evidence="1">
    <location>
        <begin position="123"/>
        <end position="148"/>
    </location>
</feature>
<reference evidence="2 3" key="1">
    <citation type="submission" date="2019-05" db="EMBL/GenBank/DDBJ databases">
        <title>Emergence of the Ug99 lineage of the wheat stem rust pathogen through somatic hybridization.</title>
        <authorList>
            <person name="Li F."/>
            <person name="Upadhyaya N.M."/>
            <person name="Sperschneider J."/>
            <person name="Matny O."/>
            <person name="Nguyen-Phuc H."/>
            <person name="Mago R."/>
            <person name="Raley C."/>
            <person name="Miller M.E."/>
            <person name="Silverstein K.A.T."/>
            <person name="Henningsen E."/>
            <person name="Hirsch C.D."/>
            <person name="Visser B."/>
            <person name="Pretorius Z.A."/>
            <person name="Steffenson B.J."/>
            <person name="Schwessinger B."/>
            <person name="Dodds P.N."/>
            <person name="Figueroa M."/>
        </authorList>
    </citation>
    <scope>NUCLEOTIDE SEQUENCE [LARGE SCALE GENOMIC DNA]</scope>
    <source>
        <strain evidence="2 3">Ug99</strain>
    </source>
</reference>
<evidence type="ECO:0000313" key="3">
    <source>
        <dbReference type="Proteomes" id="UP000325313"/>
    </source>
</evidence>
<proteinExistence type="predicted"/>
<organism evidence="2 3">
    <name type="scientific">Puccinia graminis f. sp. tritici</name>
    <dbReference type="NCBI Taxonomy" id="56615"/>
    <lineage>
        <taxon>Eukaryota</taxon>
        <taxon>Fungi</taxon>
        <taxon>Dikarya</taxon>
        <taxon>Basidiomycota</taxon>
        <taxon>Pucciniomycotina</taxon>
        <taxon>Pucciniomycetes</taxon>
        <taxon>Pucciniales</taxon>
        <taxon>Pucciniaceae</taxon>
        <taxon>Puccinia</taxon>
    </lineage>
</organism>
<name>A0A5B0R682_PUCGR</name>
<protein>
    <recommendedName>
        <fullName evidence="4">C2H2-type domain-containing protein</fullName>
    </recommendedName>
</protein>
<dbReference type="AlphaFoldDB" id="A0A5B0R682"/>
<accession>A0A5B0R682</accession>
<evidence type="ECO:0008006" key="4">
    <source>
        <dbReference type="Google" id="ProtNLM"/>
    </source>
</evidence>
<sequence length="148" mass="17030">MCVMCAVIATSALVICKSTRGKSTMPRQQSYGQRSKRFLTKHVFNSILNSFPCLCCLFFNFFFANDHFDVQTIQLEDPCKYAQEGCKKSHKNLKDWNYYNHLEKVHGEVVIVTEPVRRQMVSTFPESEDEDDCEEHNPVPGPSREPSS</sequence>